<dbReference type="PROSITE" id="PS51409">
    <property type="entry name" value="ARGINASE_2"/>
    <property type="match status" value="1"/>
</dbReference>
<comment type="similarity">
    <text evidence="1">Belongs to the arginase family.</text>
</comment>
<dbReference type="RefSeq" id="WP_255296549.1">
    <property type="nucleotide sequence ID" value="NZ_CAWLWS010000001.1"/>
</dbReference>
<sequence length="185" mass="20619">MDIVDYRHPDNYDTQQMVGAVAGMDLALATGRGETLLTDWPDIESPLVPEQQAFQLGERENRNPDFAWPDINQTAISQIDVFTANTIGEKEILYKIKQMLAVQPAWRFWIHLDVDVLDQTIMPAVDSPGSPGIDPSWLKNIGAQLLNNPLCCGMTVSVFDPDLDPGGCYAELIIEILEAMFLSRN</sequence>
<dbReference type="EMBL" id="CBXF010000001">
    <property type="protein sequence ID" value="CDL80516.1"/>
    <property type="molecule type" value="Genomic_DNA"/>
</dbReference>
<name>W1ISC6_9GAMM</name>
<dbReference type="GO" id="GO:0046872">
    <property type="term" value="F:metal ion binding"/>
    <property type="evidence" value="ECO:0007669"/>
    <property type="project" value="InterPro"/>
</dbReference>
<evidence type="ECO:0008006" key="4">
    <source>
        <dbReference type="Google" id="ProtNLM"/>
    </source>
</evidence>
<dbReference type="CDD" id="cd09999">
    <property type="entry name" value="Arginase-like_1"/>
    <property type="match status" value="1"/>
</dbReference>
<accession>W1ISC6</accession>
<dbReference type="Proteomes" id="UP000019202">
    <property type="component" value="Unassembled WGS sequence"/>
</dbReference>
<dbReference type="InterPro" id="IPR006035">
    <property type="entry name" value="Ureohydrolase"/>
</dbReference>
<dbReference type="STRING" id="1427518.XSR1_10004"/>
<dbReference type="InterPro" id="IPR023696">
    <property type="entry name" value="Ureohydrolase_dom_sf"/>
</dbReference>
<dbReference type="AlphaFoldDB" id="W1ISC6"/>
<dbReference type="GO" id="GO:0016813">
    <property type="term" value="F:hydrolase activity, acting on carbon-nitrogen (but not peptide) bonds, in linear amidines"/>
    <property type="evidence" value="ECO:0007669"/>
    <property type="project" value="UniProtKB-ARBA"/>
</dbReference>
<dbReference type="Pfam" id="PF00491">
    <property type="entry name" value="Arginase"/>
    <property type="match status" value="1"/>
</dbReference>
<evidence type="ECO:0000256" key="1">
    <source>
        <dbReference type="PROSITE-ProRule" id="PRU00742"/>
    </source>
</evidence>
<protein>
    <recommendedName>
        <fullName evidence="4">Arginase</fullName>
    </recommendedName>
</protein>
<dbReference type="GeneID" id="97127100"/>
<comment type="caution">
    <text evidence="2">The sequence shown here is derived from an EMBL/GenBank/DDBJ whole genome shotgun (WGS) entry which is preliminary data.</text>
</comment>
<dbReference type="Gene3D" id="3.40.800.10">
    <property type="entry name" value="Ureohydrolase domain"/>
    <property type="match status" value="1"/>
</dbReference>
<reference evidence="2" key="1">
    <citation type="submission" date="2013-11" db="EMBL/GenBank/DDBJ databases">
        <title>Draft genome sequence and annotation of the entomopathogenic bacteria, Xenorhabdus cabanillasi strain JM26 and Xenorhabdus szentirmai strain DSM 16338.</title>
        <authorList>
            <person name="Gualtieri M."/>
            <person name="Ogier J.C."/>
            <person name="Pages S."/>
            <person name="Givaudan A."/>
            <person name="Gaudriault S."/>
        </authorList>
    </citation>
    <scope>NUCLEOTIDE SEQUENCE [LARGE SCALE GENOMIC DNA]</scope>
    <source>
        <strain evidence="2">DSM 16338</strain>
    </source>
</reference>
<keyword evidence="3" id="KW-1185">Reference proteome</keyword>
<organism evidence="2 3">
    <name type="scientific">Xenorhabdus szentirmaii DSM 16338</name>
    <dbReference type="NCBI Taxonomy" id="1427518"/>
    <lineage>
        <taxon>Bacteria</taxon>
        <taxon>Pseudomonadati</taxon>
        <taxon>Pseudomonadota</taxon>
        <taxon>Gammaproteobacteria</taxon>
        <taxon>Enterobacterales</taxon>
        <taxon>Morganellaceae</taxon>
        <taxon>Xenorhabdus</taxon>
    </lineage>
</organism>
<evidence type="ECO:0000313" key="3">
    <source>
        <dbReference type="Proteomes" id="UP000019202"/>
    </source>
</evidence>
<proteinExistence type="inferred from homology"/>
<evidence type="ECO:0000313" key="2">
    <source>
        <dbReference type="EMBL" id="CDL80516.1"/>
    </source>
</evidence>
<dbReference type="SUPFAM" id="SSF52768">
    <property type="entry name" value="Arginase/deacetylase"/>
    <property type="match status" value="1"/>
</dbReference>
<gene>
    <name evidence="2" type="ORF">XSR1_10004</name>
</gene>